<feature type="region of interest" description="Disordered" evidence="10">
    <location>
        <begin position="128"/>
        <end position="162"/>
    </location>
</feature>
<dbReference type="PANTHER" id="PTHR21738">
    <property type="entry name" value="RIBOSOMAL RNA PROCESSING PROTEIN 36 HOMOLOG"/>
    <property type="match status" value="1"/>
</dbReference>
<evidence type="ECO:0000256" key="7">
    <source>
        <dbReference type="ARBA" id="ARBA00023274"/>
    </source>
</evidence>
<keyword evidence="6 9" id="KW-0539">Nucleus</keyword>
<proteinExistence type="inferred from homology"/>
<comment type="subcellular location">
    <subcellularLocation>
        <location evidence="1 9">Nucleus</location>
        <location evidence="1 9">Nucleolus</location>
    </subcellularLocation>
</comment>
<feature type="compositionally biased region" description="Basic and acidic residues" evidence="10">
    <location>
        <begin position="128"/>
        <end position="139"/>
    </location>
</feature>
<evidence type="ECO:0000256" key="6">
    <source>
        <dbReference type="ARBA" id="ARBA00023242"/>
    </source>
</evidence>
<feature type="compositionally biased region" description="Basic residues" evidence="10">
    <location>
        <begin position="140"/>
        <end position="152"/>
    </location>
</feature>
<comment type="caution">
    <text evidence="11">The sequence shown here is derived from an EMBL/GenBank/DDBJ whole genome shotgun (WGS) entry which is preliminary data.</text>
</comment>
<evidence type="ECO:0000256" key="8">
    <source>
        <dbReference type="ARBA" id="ARBA00025053"/>
    </source>
</evidence>
<feature type="compositionally biased region" description="Polar residues" evidence="10">
    <location>
        <begin position="1"/>
        <end position="11"/>
    </location>
</feature>
<evidence type="ECO:0000256" key="10">
    <source>
        <dbReference type="SAM" id="MobiDB-lite"/>
    </source>
</evidence>
<dbReference type="Pfam" id="PF06102">
    <property type="entry name" value="RRP36"/>
    <property type="match status" value="1"/>
</dbReference>
<evidence type="ECO:0000256" key="1">
    <source>
        <dbReference type="ARBA" id="ARBA00004604"/>
    </source>
</evidence>
<gene>
    <name evidence="11" type="ORF">DASB73_005430</name>
</gene>
<dbReference type="GO" id="GO:0000462">
    <property type="term" value="P:maturation of SSU-rRNA from tricistronic rRNA transcript (SSU-rRNA, 5.8S rRNA, LSU-rRNA)"/>
    <property type="evidence" value="ECO:0007669"/>
    <property type="project" value="TreeGrafter"/>
</dbReference>
<evidence type="ECO:0000256" key="5">
    <source>
        <dbReference type="ARBA" id="ARBA00023054"/>
    </source>
</evidence>
<name>A0AAV5RDH2_STABA</name>
<organism evidence="11 12">
    <name type="scientific">Starmerella bacillaris</name>
    <name type="common">Yeast</name>
    <name type="synonym">Candida zemplinina</name>
    <dbReference type="NCBI Taxonomy" id="1247836"/>
    <lineage>
        <taxon>Eukaryota</taxon>
        <taxon>Fungi</taxon>
        <taxon>Dikarya</taxon>
        <taxon>Ascomycota</taxon>
        <taxon>Saccharomycotina</taxon>
        <taxon>Dipodascomycetes</taxon>
        <taxon>Dipodascales</taxon>
        <taxon>Trichomonascaceae</taxon>
        <taxon>Starmerella</taxon>
    </lineage>
</organism>
<keyword evidence="7 9" id="KW-0687">Ribonucleoprotein</keyword>
<keyword evidence="5" id="KW-0175">Coiled coil</keyword>
<keyword evidence="4 9" id="KW-0698">rRNA processing</keyword>
<sequence length="162" mass="19182">MKAPSEQSTKKPVSRIRSVPGIVPKSASLYQDPRFDTALGKADMQKARRNYQFLDGYRESELSTLKQQLKNTKDNEERHMISKAIQSQKSRLETLKKRDEETEILSKLKNKKMSRSKKREFVLKERFSRMSSKEVARTMEKRRRKVAQKQKKLLPERRPEQE</sequence>
<dbReference type="EMBL" id="BTGC01000003">
    <property type="protein sequence ID" value="GMM49585.1"/>
    <property type="molecule type" value="Genomic_DNA"/>
</dbReference>
<dbReference type="Proteomes" id="UP001362899">
    <property type="component" value="Unassembled WGS sequence"/>
</dbReference>
<evidence type="ECO:0000256" key="3">
    <source>
        <dbReference type="ARBA" id="ARBA00022517"/>
    </source>
</evidence>
<evidence type="ECO:0000313" key="12">
    <source>
        <dbReference type="Proteomes" id="UP001362899"/>
    </source>
</evidence>
<keyword evidence="12" id="KW-1185">Reference proteome</keyword>
<accession>A0AAV5RDH2</accession>
<feature type="region of interest" description="Disordered" evidence="10">
    <location>
        <begin position="1"/>
        <end position="20"/>
    </location>
</feature>
<protein>
    <recommendedName>
        <fullName evidence="9">rRNA biogenesis protein RRP36</fullName>
    </recommendedName>
</protein>
<reference evidence="11 12" key="1">
    <citation type="journal article" date="2023" name="Elife">
        <title>Identification of key yeast species and microbe-microbe interactions impacting larval growth of Drosophila in the wild.</title>
        <authorList>
            <person name="Mure A."/>
            <person name="Sugiura Y."/>
            <person name="Maeda R."/>
            <person name="Honda K."/>
            <person name="Sakurai N."/>
            <person name="Takahashi Y."/>
            <person name="Watada M."/>
            <person name="Katoh T."/>
            <person name="Gotoh A."/>
            <person name="Gotoh Y."/>
            <person name="Taniguchi I."/>
            <person name="Nakamura K."/>
            <person name="Hayashi T."/>
            <person name="Katayama T."/>
            <person name="Uemura T."/>
            <person name="Hattori Y."/>
        </authorList>
    </citation>
    <scope>NUCLEOTIDE SEQUENCE [LARGE SCALE GENOMIC DNA]</scope>
    <source>
        <strain evidence="11 12">SB-73</strain>
    </source>
</reference>
<dbReference type="GO" id="GO:0030686">
    <property type="term" value="C:90S preribosome"/>
    <property type="evidence" value="ECO:0007669"/>
    <property type="project" value="TreeGrafter"/>
</dbReference>
<comment type="similarity">
    <text evidence="2 9">Belongs to the RRP36 family.</text>
</comment>
<dbReference type="InterPro" id="IPR009292">
    <property type="entry name" value="RRP36"/>
</dbReference>
<comment type="function">
    <text evidence="8 9">Component of the 90S pre-ribosome involved in the maturation of rRNAs. Required for early cleavages of the pre-RNAs in the 40S ribosomal subunit maturation pathway.</text>
</comment>
<evidence type="ECO:0000313" key="11">
    <source>
        <dbReference type="EMBL" id="GMM49585.1"/>
    </source>
</evidence>
<evidence type="ECO:0000256" key="4">
    <source>
        <dbReference type="ARBA" id="ARBA00022552"/>
    </source>
</evidence>
<keyword evidence="3 9" id="KW-0690">Ribosome biogenesis</keyword>
<comment type="subunit">
    <text evidence="9">Associates with 90S and pre-40S pre-ribosomal particles.</text>
</comment>
<feature type="compositionally biased region" description="Basic and acidic residues" evidence="10">
    <location>
        <begin position="153"/>
        <end position="162"/>
    </location>
</feature>
<dbReference type="GO" id="GO:0005730">
    <property type="term" value="C:nucleolus"/>
    <property type="evidence" value="ECO:0007669"/>
    <property type="project" value="UniProtKB-SubCell"/>
</dbReference>
<evidence type="ECO:0000256" key="2">
    <source>
        <dbReference type="ARBA" id="ARBA00009418"/>
    </source>
</evidence>
<dbReference type="AlphaFoldDB" id="A0AAV5RDH2"/>
<evidence type="ECO:0000256" key="9">
    <source>
        <dbReference type="RuleBase" id="RU368027"/>
    </source>
</evidence>
<dbReference type="PANTHER" id="PTHR21738:SF0">
    <property type="entry name" value="RIBOSOMAL RNA PROCESSING PROTEIN 36 HOMOLOG"/>
    <property type="match status" value="1"/>
</dbReference>